<feature type="region of interest" description="Disordered" evidence="7">
    <location>
        <begin position="250"/>
        <end position="272"/>
    </location>
</feature>
<dbReference type="AlphaFoldDB" id="A0A164PEC7"/>
<dbReference type="InterPro" id="IPR006694">
    <property type="entry name" value="Fatty_acid_hydroxylase"/>
</dbReference>
<evidence type="ECO:0000256" key="2">
    <source>
        <dbReference type="ARBA" id="ARBA00022692"/>
    </source>
</evidence>
<organism evidence="10 11">
    <name type="scientific">Nocardia terpenica</name>
    <dbReference type="NCBI Taxonomy" id="455432"/>
    <lineage>
        <taxon>Bacteria</taxon>
        <taxon>Bacillati</taxon>
        <taxon>Actinomycetota</taxon>
        <taxon>Actinomycetes</taxon>
        <taxon>Mycobacteriales</taxon>
        <taxon>Nocardiaceae</taxon>
        <taxon>Nocardia</taxon>
    </lineage>
</organism>
<evidence type="ECO:0000256" key="7">
    <source>
        <dbReference type="SAM" id="MobiDB-lite"/>
    </source>
</evidence>
<evidence type="ECO:0000256" key="4">
    <source>
        <dbReference type="ARBA" id="ARBA00023002"/>
    </source>
</evidence>
<dbReference type="GO" id="GO:0008610">
    <property type="term" value="P:lipid biosynthetic process"/>
    <property type="evidence" value="ECO:0007669"/>
    <property type="project" value="InterPro"/>
</dbReference>
<feature type="transmembrane region" description="Helical" evidence="8">
    <location>
        <begin position="37"/>
        <end position="58"/>
    </location>
</feature>
<feature type="domain" description="Fatty acid hydroxylase" evidence="9">
    <location>
        <begin position="78"/>
        <end position="213"/>
    </location>
</feature>
<keyword evidence="2 8" id="KW-0812">Transmembrane</keyword>
<dbReference type="GO" id="GO:0006643">
    <property type="term" value="P:membrane lipid metabolic process"/>
    <property type="evidence" value="ECO:0007669"/>
    <property type="project" value="TreeGrafter"/>
</dbReference>
<evidence type="ECO:0000259" key="9">
    <source>
        <dbReference type="Pfam" id="PF04116"/>
    </source>
</evidence>
<keyword evidence="11" id="KW-1185">Reference proteome</keyword>
<accession>A0A164PEC7</accession>
<name>A0A164PEC7_9NOCA</name>
<dbReference type="PANTHER" id="PTHR21624:SF1">
    <property type="entry name" value="ALKYLGLYCEROL MONOOXYGENASE"/>
    <property type="match status" value="1"/>
</dbReference>
<gene>
    <name evidence="10" type="ORF">AWN90_18935</name>
</gene>
<dbReference type="InterPro" id="IPR051689">
    <property type="entry name" value="Sterol_desaturase/TMEM195"/>
</dbReference>
<keyword evidence="6 8" id="KW-0472">Membrane</keyword>
<dbReference type="Pfam" id="PF04116">
    <property type="entry name" value="FA_hydroxylase"/>
    <property type="match status" value="1"/>
</dbReference>
<dbReference type="PANTHER" id="PTHR21624">
    <property type="entry name" value="STEROL DESATURASE-RELATED PROTEIN"/>
    <property type="match status" value="1"/>
</dbReference>
<dbReference type="GO" id="GO:0016020">
    <property type="term" value="C:membrane"/>
    <property type="evidence" value="ECO:0007669"/>
    <property type="project" value="GOC"/>
</dbReference>
<protein>
    <recommendedName>
        <fullName evidence="9">Fatty acid hydroxylase domain-containing protein</fullName>
    </recommendedName>
</protein>
<dbReference type="GO" id="GO:0050479">
    <property type="term" value="F:glyceryl-ether monooxygenase activity"/>
    <property type="evidence" value="ECO:0007669"/>
    <property type="project" value="TreeGrafter"/>
</dbReference>
<evidence type="ECO:0000256" key="6">
    <source>
        <dbReference type="ARBA" id="ARBA00023136"/>
    </source>
</evidence>
<dbReference type="GO" id="GO:0005506">
    <property type="term" value="F:iron ion binding"/>
    <property type="evidence" value="ECO:0007669"/>
    <property type="project" value="InterPro"/>
</dbReference>
<evidence type="ECO:0000256" key="8">
    <source>
        <dbReference type="SAM" id="Phobius"/>
    </source>
</evidence>
<feature type="transmembrane region" description="Helical" evidence="8">
    <location>
        <begin position="70"/>
        <end position="90"/>
    </location>
</feature>
<evidence type="ECO:0000256" key="1">
    <source>
        <dbReference type="ARBA" id="ARBA00004127"/>
    </source>
</evidence>
<evidence type="ECO:0000313" key="10">
    <source>
        <dbReference type="EMBL" id="KZM75457.1"/>
    </source>
</evidence>
<comment type="subcellular location">
    <subcellularLocation>
        <location evidence="1">Endomembrane system</location>
        <topology evidence="1">Multi-pass membrane protein</topology>
    </subcellularLocation>
</comment>
<dbReference type="STRING" id="455432.AWN90_18935"/>
<keyword evidence="5" id="KW-0443">Lipid metabolism</keyword>
<comment type="caution">
    <text evidence="10">The sequence shown here is derived from an EMBL/GenBank/DDBJ whole genome shotgun (WGS) entry which is preliminary data.</text>
</comment>
<keyword evidence="4" id="KW-0560">Oxidoreductase</keyword>
<evidence type="ECO:0000256" key="5">
    <source>
        <dbReference type="ARBA" id="ARBA00023098"/>
    </source>
</evidence>
<dbReference type="Proteomes" id="UP000076512">
    <property type="component" value="Unassembled WGS sequence"/>
</dbReference>
<evidence type="ECO:0000313" key="11">
    <source>
        <dbReference type="Proteomes" id="UP000076512"/>
    </source>
</evidence>
<sequence>MRVLIEAAGLVVLAAIEAVATQWRHLVRGQIRKVRNLTFTVVNHALIPVVSVTMAHFLEPRIGTQWIAGLPVIVGLPLTIVVLDFAGYWFHRFSHRNLFLWRFHQIHHLDEDFDVTTGARVHTVEETMHHLILLALVVVLGAPGSYFAAFATISFLIALFHHANIAIPDRLERVLRLVLFTPALHVPHHHEDIVNTDTNFGFIFPWWDRMFGTFNTVARTPQWRIGLDYSHDLPLHRLFVQPFLPRQLKETATPPTPSAATSVGTGKGGAAC</sequence>
<keyword evidence="3 8" id="KW-1133">Transmembrane helix</keyword>
<feature type="transmembrane region" description="Helical" evidence="8">
    <location>
        <begin position="131"/>
        <end position="160"/>
    </location>
</feature>
<reference evidence="10 11" key="1">
    <citation type="submission" date="2016-04" db="EMBL/GenBank/DDBJ databases">
        <authorList>
            <person name="Evans L.H."/>
            <person name="Alamgir A."/>
            <person name="Owens N."/>
            <person name="Weber N.D."/>
            <person name="Virtaneva K."/>
            <person name="Barbian K."/>
            <person name="Babar A."/>
            <person name="Rosenke K."/>
        </authorList>
    </citation>
    <scope>NUCLEOTIDE SEQUENCE [LARGE SCALE GENOMIC DNA]</scope>
    <source>
        <strain evidence="10 11">IFM 0406</strain>
    </source>
</reference>
<dbReference type="EMBL" id="LWGR01000003">
    <property type="protein sequence ID" value="KZM75457.1"/>
    <property type="molecule type" value="Genomic_DNA"/>
</dbReference>
<dbReference type="GO" id="GO:0012505">
    <property type="term" value="C:endomembrane system"/>
    <property type="evidence" value="ECO:0007669"/>
    <property type="project" value="UniProtKB-SubCell"/>
</dbReference>
<evidence type="ECO:0000256" key="3">
    <source>
        <dbReference type="ARBA" id="ARBA00022989"/>
    </source>
</evidence>
<proteinExistence type="predicted"/>